<evidence type="ECO:0000313" key="2">
    <source>
        <dbReference type="EMBL" id="GFN75881.1"/>
    </source>
</evidence>
<dbReference type="AlphaFoldDB" id="A0AAV3Y0B7"/>
<evidence type="ECO:0000313" key="3">
    <source>
        <dbReference type="Proteomes" id="UP000735302"/>
    </source>
</evidence>
<dbReference type="Proteomes" id="UP000735302">
    <property type="component" value="Unassembled WGS sequence"/>
</dbReference>
<gene>
    <name evidence="2" type="ORF">PoB_000238700</name>
</gene>
<protein>
    <submittedName>
        <fullName evidence="2">Uncharacterized protein</fullName>
    </submittedName>
</protein>
<sequence length="88" mass="9976">MFWKTGNTEHGNKIMQPNFFFPRHPSNIFIEDAIKPNKNAVDDEDKSSCSSRGNNSSGSSSSSIYNNNNNNNNNKFLPFQRNSLINHP</sequence>
<reference evidence="2 3" key="1">
    <citation type="journal article" date="2021" name="Elife">
        <title>Chloroplast acquisition without the gene transfer in kleptoplastic sea slugs, Plakobranchus ocellatus.</title>
        <authorList>
            <person name="Maeda T."/>
            <person name="Takahashi S."/>
            <person name="Yoshida T."/>
            <person name="Shimamura S."/>
            <person name="Takaki Y."/>
            <person name="Nagai Y."/>
            <person name="Toyoda A."/>
            <person name="Suzuki Y."/>
            <person name="Arimoto A."/>
            <person name="Ishii H."/>
            <person name="Satoh N."/>
            <person name="Nishiyama T."/>
            <person name="Hasebe M."/>
            <person name="Maruyama T."/>
            <person name="Minagawa J."/>
            <person name="Obokata J."/>
            <person name="Shigenobu S."/>
        </authorList>
    </citation>
    <scope>NUCLEOTIDE SEQUENCE [LARGE SCALE GENOMIC DNA]</scope>
</reference>
<organism evidence="2 3">
    <name type="scientific">Plakobranchus ocellatus</name>
    <dbReference type="NCBI Taxonomy" id="259542"/>
    <lineage>
        <taxon>Eukaryota</taxon>
        <taxon>Metazoa</taxon>
        <taxon>Spiralia</taxon>
        <taxon>Lophotrochozoa</taxon>
        <taxon>Mollusca</taxon>
        <taxon>Gastropoda</taxon>
        <taxon>Heterobranchia</taxon>
        <taxon>Euthyneura</taxon>
        <taxon>Panpulmonata</taxon>
        <taxon>Sacoglossa</taxon>
        <taxon>Placobranchoidea</taxon>
        <taxon>Plakobranchidae</taxon>
        <taxon>Plakobranchus</taxon>
    </lineage>
</organism>
<accession>A0AAV3Y0B7</accession>
<comment type="caution">
    <text evidence="2">The sequence shown here is derived from an EMBL/GenBank/DDBJ whole genome shotgun (WGS) entry which is preliminary data.</text>
</comment>
<proteinExistence type="predicted"/>
<dbReference type="EMBL" id="BLXT01000300">
    <property type="protein sequence ID" value="GFN75881.1"/>
    <property type="molecule type" value="Genomic_DNA"/>
</dbReference>
<evidence type="ECO:0000256" key="1">
    <source>
        <dbReference type="SAM" id="MobiDB-lite"/>
    </source>
</evidence>
<feature type="region of interest" description="Disordered" evidence="1">
    <location>
        <begin position="36"/>
        <end position="88"/>
    </location>
</feature>
<feature type="compositionally biased region" description="Low complexity" evidence="1">
    <location>
        <begin position="48"/>
        <end position="74"/>
    </location>
</feature>
<name>A0AAV3Y0B7_9GAST</name>
<keyword evidence="3" id="KW-1185">Reference proteome</keyword>